<evidence type="ECO:0000256" key="3">
    <source>
        <dbReference type="ARBA" id="ARBA00023235"/>
    </source>
</evidence>
<comment type="caution">
    <text evidence="7">The sequence shown here is derived from an EMBL/GenBank/DDBJ whole genome shotgun (WGS) entry which is preliminary data.</text>
</comment>
<dbReference type="PANTHER" id="PTHR47683:SF4">
    <property type="entry name" value="PSEUDOURIDINE SYNTHASE"/>
    <property type="match status" value="1"/>
</dbReference>
<dbReference type="SUPFAM" id="SSF55120">
    <property type="entry name" value="Pseudouridine synthase"/>
    <property type="match status" value="1"/>
</dbReference>
<dbReference type="SMART" id="SM00363">
    <property type="entry name" value="S4"/>
    <property type="match status" value="1"/>
</dbReference>
<keyword evidence="3 5" id="KW-0413">Isomerase</keyword>
<dbReference type="InterPro" id="IPR020103">
    <property type="entry name" value="PsdUridine_synth_cat_dom_sf"/>
</dbReference>
<evidence type="ECO:0000313" key="7">
    <source>
        <dbReference type="EMBL" id="SEM74866.1"/>
    </source>
</evidence>
<dbReference type="InterPro" id="IPR000748">
    <property type="entry name" value="PsdUridine_synth_RsuA/RluB/E/F"/>
</dbReference>
<dbReference type="InterPro" id="IPR036986">
    <property type="entry name" value="S4_RNA-bd_sf"/>
</dbReference>
<gene>
    <name evidence="7" type="ORF">SAMN05216431_10821</name>
</gene>
<evidence type="ECO:0000256" key="5">
    <source>
        <dbReference type="RuleBase" id="RU003887"/>
    </source>
</evidence>
<name>A0ABY1AC46_9LACO</name>
<keyword evidence="2 4" id="KW-0694">RNA-binding</keyword>
<dbReference type="PANTHER" id="PTHR47683">
    <property type="entry name" value="PSEUDOURIDINE SYNTHASE FAMILY PROTEIN-RELATED"/>
    <property type="match status" value="1"/>
</dbReference>
<dbReference type="InterPro" id="IPR006145">
    <property type="entry name" value="PsdUridine_synth_RsuA/RluA"/>
</dbReference>
<dbReference type="CDD" id="cd00165">
    <property type="entry name" value="S4"/>
    <property type="match status" value="1"/>
</dbReference>
<dbReference type="InterPro" id="IPR050343">
    <property type="entry name" value="RsuA_PseudoU_synthase"/>
</dbReference>
<evidence type="ECO:0000313" key="8">
    <source>
        <dbReference type="Proteomes" id="UP000182089"/>
    </source>
</evidence>
<dbReference type="InterPro" id="IPR018496">
    <property type="entry name" value="PsdUridine_synth_RsuA/RluB_CS"/>
</dbReference>
<proteinExistence type="inferred from homology"/>
<organism evidence="7 8">
    <name type="scientific">Ligilactobacillus ruminis</name>
    <dbReference type="NCBI Taxonomy" id="1623"/>
    <lineage>
        <taxon>Bacteria</taxon>
        <taxon>Bacillati</taxon>
        <taxon>Bacillota</taxon>
        <taxon>Bacilli</taxon>
        <taxon>Lactobacillales</taxon>
        <taxon>Lactobacillaceae</taxon>
        <taxon>Ligilactobacillus</taxon>
    </lineage>
</organism>
<dbReference type="NCBIfam" id="TIGR00093">
    <property type="entry name" value="pseudouridine synthase"/>
    <property type="match status" value="1"/>
</dbReference>
<comment type="similarity">
    <text evidence="1 5">Belongs to the pseudouridine synthase RsuA family.</text>
</comment>
<dbReference type="Pfam" id="PF01479">
    <property type="entry name" value="S4"/>
    <property type="match status" value="1"/>
</dbReference>
<evidence type="ECO:0000256" key="4">
    <source>
        <dbReference type="PROSITE-ProRule" id="PRU00182"/>
    </source>
</evidence>
<dbReference type="Gene3D" id="3.10.290.10">
    <property type="entry name" value="RNA-binding S4 domain"/>
    <property type="match status" value="1"/>
</dbReference>
<dbReference type="Gene3D" id="3.30.70.580">
    <property type="entry name" value="Pseudouridine synthase I, catalytic domain, N-terminal subdomain"/>
    <property type="match status" value="1"/>
</dbReference>
<accession>A0ABY1AC46</accession>
<protein>
    <recommendedName>
        <fullName evidence="5">Pseudouridine synthase</fullName>
        <ecNumber evidence="5">5.4.99.-</ecNumber>
    </recommendedName>
</protein>
<evidence type="ECO:0000256" key="1">
    <source>
        <dbReference type="ARBA" id="ARBA00008348"/>
    </source>
</evidence>
<sequence>MRLDKFLAEAGLGSRSEVKKWLKDKQITVNGEVETSPKRQVISTDQIFAAQKPLKLKGLVYYLLYKPQNVITATKDQSQRTVLDLIKPSDYVKDLAPVGRLDKDTTGLLLLTNDGQLAHDLLAPKKHVAKTYWAKISGVMTKADADAFLHPLTLKNGEVTKPAHLEILAADEKEAYSEVLITITEGKYHQVKRMVASRGKKVVALKRIKMGALTLDPTLKPGEYRPLTESEIAKLKGR</sequence>
<dbReference type="Proteomes" id="UP000182089">
    <property type="component" value="Unassembled WGS sequence"/>
</dbReference>
<reference evidence="7 8" key="1">
    <citation type="submission" date="2016-10" db="EMBL/GenBank/DDBJ databases">
        <authorList>
            <person name="Varghese N."/>
            <person name="Submissions S."/>
        </authorList>
    </citation>
    <scope>NUCLEOTIDE SEQUENCE [LARGE SCALE GENOMIC DNA]</scope>
    <source>
        <strain evidence="7 8">WC1T17</strain>
    </source>
</reference>
<dbReference type="CDD" id="cd02553">
    <property type="entry name" value="PseudoU_synth_RsuA"/>
    <property type="match status" value="1"/>
</dbReference>
<feature type="domain" description="RNA-binding S4" evidence="6">
    <location>
        <begin position="1"/>
        <end position="64"/>
    </location>
</feature>
<dbReference type="EC" id="5.4.99.-" evidence="5"/>
<dbReference type="PROSITE" id="PS50889">
    <property type="entry name" value="S4"/>
    <property type="match status" value="1"/>
</dbReference>
<dbReference type="PROSITE" id="PS01149">
    <property type="entry name" value="PSI_RSU"/>
    <property type="match status" value="1"/>
</dbReference>
<dbReference type="Gene3D" id="3.30.70.1560">
    <property type="entry name" value="Alpha-L RNA-binding motif"/>
    <property type="match status" value="1"/>
</dbReference>
<dbReference type="EMBL" id="FOCC01000008">
    <property type="protein sequence ID" value="SEM74866.1"/>
    <property type="molecule type" value="Genomic_DNA"/>
</dbReference>
<evidence type="ECO:0000259" key="6">
    <source>
        <dbReference type="SMART" id="SM00363"/>
    </source>
</evidence>
<dbReference type="InterPro" id="IPR002942">
    <property type="entry name" value="S4_RNA-bd"/>
</dbReference>
<dbReference type="Pfam" id="PF00849">
    <property type="entry name" value="PseudoU_synth_2"/>
    <property type="match status" value="1"/>
</dbReference>
<dbReference type="InterPro" id="IPR020094">
    <property type="entry name" value="TruA/RsuA/RluB/E/F_N"/>
</dbReference>
<evidence type="ECO:0000256" key="2">
    <source>
        <dbReference type="ARBA" id="ARBA00022884"/>
    </source>
</evidence>
<dbReference type="InterPro" id="IPR042092">
    <property type="entry name" value="PsdUridine_s_RsuA/RluB/E/F_cat"/>
</dbReference>
<dbReference type="SUPFAM" id="SSF55174">
    <property type="entry name" value="Alpha-L RNA-binding motif"/>
    <property type="match status" value="1"/>
</dbReference>